<evidence type="ECO:0000313" key="3">
    <source>
        <dbReference type="Proteomes" id="UP000487268"/>
    </source>
</evidence>
<feature type="chain" id="PRO_5039588578" description="Small secreted protein" evidence="1">
    <location>
        <begin position="24"/>
        <end position="148"/>
    </location>
</feature>
<keyword evidence="3" id="KW-1185">Reference proteome</keyword>
<sequence>MRMSAAKIVGALAIGGAVLGSTACGPLDAVAGGDKKTACNNIKTELTALGDSGSATGLGGAGANAAAKADKFAAAASKIRSEGQKAGGDVETSATALAGDLDKTADTLRSLSSGRPSAGGMNSLTQMAQHGQELGKACGYQSNFRFGS</sequence>
<name>A0A7K0BV69_9ACTN</name>
<reference evidence="2 3" key="1">
    <citation type="submission" date="2019-10" db="EMBL/GenBank/DDBJ databases">
        <title>Actinomadura rubteroloni sp. nov. and Actinomadura macrotermitis sp. nov., isolated from the gut of fungus growing-termite Macrotermes natalensis.</title>
        <authorList>
            <person name="Benndorf R."/>
            <person name="Martin K."/>
            <person name="Kuefner M."/>
            <person name="De Beer W."/>
            <person name="Kaster A.-K."/>
            <person name="Vollmers J."/>
            <person name="Poulsen M."/>
            <person name="Beemelmanns C."/>
        </authorList>
    </citation>
    <scope>NUCLEOTIDE SEQUENCE [LARGE SCALE GENOMIC DNA]</scope>
    <source>
        <strain evidence="2 3">RB68</strain>
    </source>
</reference>
<gene>
    <name evidence="2" type="ORF">ACRB68_31500</name>
</gene>
<organism evidence="2 3">
    <name type="scientific">Actinomadura macrotermitis</name>
    <dbReference type="NCBI Taxonomy" id="2585200"/>
    <lineage>
        <taxon>Bacteria</taxon>
        <taxon>Bacillati</taxon>
        <taxon>Actinomycetota</taxon>
        <taxon>Actinomycetes</taxon>
        <taxon>Streptosporangiales</taxon>
        <taxon>Thermomonosporaceae</taxon>
        <taxon>Actinomadura</taxon>
    </lineage>
</organism>
<accession>A0A7K0BV69</accession>
<dbReference type="RefSeq" id="WP_153533204.1">
    <property type="nucleotide sequence ID" value="NZ_WEGH01000002.1"/>
</dbReference>
<dbReference type="Proteomes" id="UP000487268">
    <property type="component" value="Unassembled WGS sequence"/>
</dbReference>
<dbReference type="AlphaFoldDB" id="A0A7K0BV69"/>
<proteinExistence type="predicted"/>
<protein>
    <recommendedName>
        <fullName evidence="4">Small secreted protein</fullName>
    </recommendedName>
</protein>
<dbReference type="OrthoDB" id="3478712at2"/>
<evidence type="ECO:0000256" key="1">
    <source>
        <dbReference type="SAM" id="SignalP"/>
    </source>
</evidence>
<evidence type="ECO:0008006" key="4">
    <source>
        <dbReference type="Google" id="ProtNLM"/>
    </source>
</evidence>
<dbReference type="PROSITE" id="PS51257">
    <property type="entry name" value="PROKAR_LIPOPROTEIN"/>
    <property type="match status" value="1"/>
</dbReference>
<keyword evidence="1" id="KW-0732">Signal</keyword>
<evidence type="ECO:0000313" key="2">
    <source>
        <dbReference type="EMBL" id="MQY05085.1"/>
    </source>
</evidence>
<feature type="signal peptide" evidence="1">
    <location>
        <begin position="1"/>
        <end position="23"/>
    </location>
</feature>
<comment type="caution">
    <text evidence="2">The sequence shown here is derived from an EMBL/GenBank/DDBJ whole genome shotgun (WGS) entry which is preliminary data.</text>
</comment>
<dbReference type="EMBL" id="WEGH01000002">
    <property type="protein sequence ID" value="MQY05085.1"/>
    <property type="molecule type" value="Genomic_DNA"/>
</dbReference>